<feature type="domain" description="HTH araC/xylS-type" evidence="4">
    <location>
        <begin position="219"/>
        <end position="320"/>
    </location>
</feature>
<dbReference type="PANTHER" id="PTHR43280:SF2">
    <property type="entry name" value="HTH-TYPE TRANSCRIPTIONAL REGULATOR EXSA"/>
    <property type="match status" value="1"/>
</dbReference>
<organism evidence="5 6">
    <name type="scientific">Candidatus Stercoripulliclostridium merdipullorum</name>
    <dbReference type="NCBI Taxonomy" id="2840952"/>
    <lineage>
        <taxon>Bacteria</taxon>
        <taxon>Bacillati</taxon>
        <taxon>Bacillota</taxon>
        <taxon>Clostridia</taxon>
        <taxon>Eubacteriales</taxon>
        <taxon>Candidatus Stercoripulliclostridium</taxon>
    </lineage>
</organism>
<keyword evidence="3" id="KW-0804">Transcription</keyword>
<dbReference type="Pfam" id="PF12833">
    <property type="entry name" value="HTH_18"/>
    <property type="match status" value="1"/>
</dbReference>
<protein>
    <submittedName>
        <fullName evidence="5">Helix-turn-helix domain-containing protein</fullName>
    </submittedName>
</protein>
<evidence type="ECO:0000259" key="4">
    <source>
        <dbReference type="PROSITE" id="PS01124"/>
    </source>
</evidence>
<dbReference type="GO" id="GO:0003700">
    <property type="term" value="F:DNA-binding transcription factor activity"/>
    <property type="evidence" value="ECO:0007669"/>
    <property type="project" value="InterPro"/>
</dbReference>
<dbReference type="SUPFAM" id="SSF46689">
    <property type="entry name" value="Homeodomain-like"/>
    <property type="match status" value="1"/>
</dbReference>
<dbReference type="InterPro" id="IPR003313">
    <property type="entry name" value="AraC-bd"/>
</dbReference>
<dbReference type="SMART" id="SM00342">
    <property type="entry name" value="HTH_ARAC"/>
    <property type="match status" value="1"/>
</dbReference>
<evidence type="ECO:0000256" key="3">
    <source>
        <dbReference type="ARBA" id="ARBA00023163"/>
    </source>
</evidence>
<keyword evidence="1" id="KW-0805">Transcription regulation</keyword>
<reference evidence="5" key="2">
    <citation type="journal article" date="2021" name="PeerJ">
        <title>Extensive microbial diversity within the chicken gut microbiome revealed by metagenomics and culture.</title>
        <authorList>
            <person name="Gilroy R."/>
            <person name="Ravi A."/>
            <person name="Getino M."/>
            <person name="Pursley I."/>
            <person name="Horton D.L."/>
            <person name="Alikhan N.F."/>
            <person name="Baker D."/>
            <person name="Gharbi K."/>
            <person name="Hall N."/>
            <person name="Watson M."/>
            <person name="Adriaenssens E.M."/>
            <person name="Foster-Nyarko E."/>
            <person name="Jarju S."/>
            <person name="Secka A."/>
            <person name="Antonio M."/>
            <person name="Oren A."/>
            <person name="Chaudhuri R.R."/>
            <person name="La Ragione R."/>
            <person name="Hildebrand F."/>
            <person name="Pallen M.J."/>
        </authorList>
    </citation>
    <scope>NUCLEOTIDE SEQUENCE</scope>
    <source>
        <strain evidence="5">23406</strain>
    </source>
</reference>
<keyword evidence="2" id="KW-0238">DNA-binding</keyword>
<dbReference type="AlphaFoldDB" id="A0A9D1ND82"/>
<dbReference type="Pfam" id="PF02311">
    <property type="entry name" value="AraC_binding"/>
    <property type="match status" value="1"/>
</dbReference>
<name>A0A9D1ND82_9FIRM</name>
<dbReference type="PROSITE" id="PS00041">
    <property type="entry name" value="HTH_ARAC_FAMILY_1"/>
    <property type="match status" value="1"/>
</dbReference>
<dbReference type="SUPFAM" id="SSF51215">
    <property type="entry name" value="Regulatory protein AraC"/>
    <property type="match status" value="1"/>
</dbReference>
<dbReference type="Gene3D" id="1.10.10.60">
    <property type="entry name" value="Homeodomain-like"/>
    <property type="match status" value="1"/>
</dbReference>
<reference evidence="5" key="1">
    <citation type="submission" date="2020-10" db="EMBL/GenBank/DDBJ databases">
        <authorList>
            <person name="Gilroy R."/>
        </authorList>
    </citation>
    <scope>NUCLEOTIDE SEQUENCE</scope>
    <source>
        <strain evidence="5">23406</strain>
    </source>
</reference>
<dbReference type="Proteomes" id="UP000886891">
    <property type="component" value="Unassembled WGS sequence"/>
</dbReference>
<sequence length="322" mass="37264">MNSLIQAKIQKDEAEDRAYVRSREAVLQKVREEFANADQIFELLRSDRAFAATYFDYRLTPEKWPVIPVRRSDVLYVKKHTLSQRPYVHGHEFYELIYVAKGQCRHCVYPERRQITVSAGQILLIAPGVYHALNRAGEQDVIFKIVIPKPYVDAFVKAFGIAEPEGCIVFRDPGDQAEYFLVKMTEEGERREIGWENAMNHWLMLLLTELYRGKRRSYGRLRERLESYLASALPYASLSDFARREGYSADRAGKLLKSETGRTFSEWVNARRLSAAKQRLAESDLPIERIASELGYRNASGLYKRFSAAFGITPNAYRKMLR</sequence>
<dbReference type="GO" id="GO:0043565">
    <property type="term" value="F:sequence-specific DNA binding"/>
    <property type="evidence" value="ECO:0007669"/>
    <property type="project" value="InterPro"/>
</dbReference>
<evidence type="ECO:0000313" key="6">
    <source>
        <dbReference type="Proteomes" id="UP000886891"/>
    </source>
</evidence>
<dbReference type="EMBL" id="DVOH01000035">
    <property type="protein sequence ID" value="HIV00378.1"/>
    <property type="molecule type" value="Genomic_DNA"/>
</dbReference>
<proteinExistence type="predicted"/>
<dbReference type="InterPro" id="IPR014710">
    <property type="entry name" value="RmlC-like_jellyroll"/>
</dbReference>
<dbReference type="InterPro" id="IPR037923">
    <property type="entry name" value="HTH-like"/>
</dbReference>
<comment type="caution">
    <text evidence="5">The sequence shown here is derived from an EMBL/GenBank/DDBJ whole genome shotgun (WGS) entry which is preliminary data.</text>
</comment>
<accession>A0A9D1ND82</accession>
<dbReference type="PROSITE" id="PS01124">
    <property type="entry name" value="HTH_ARAC_FAMILY_2"/>
    <property type="match status" value="1"/>
</dbReference>
<evidence type="ECO:0000313" key="5">
    <source>
        <dbReference type="EMBL" id="HIV00378.1"/>
    </source>
</evidence>
<dbReference type="InterPro" id="IPR018060">
    <property type="entry name" value="HTH_AraC"/>
</dbReference>
<gene>
    <name evidence="5" type="ORF">IAB14_04635</name>
</gene>
<dbReference type="InterPro" id="IPR009057">
    <property type="entry name" value="Homeodomain-like_sf"/>
</dbReference>
<dbReference type="Gene3D" id="2.60.120.10">
    <property type="entry name" value="Jelly Rolls"/>
    <property type="match status" value="1"/>
</dbReference>
<dbReference type="PANTHER" id="PTHR43280">
    <property type="entry name" value="ARAC-FAMILY TRANSCRIPTIONAL REGULATOR"/>
    <property type="match status" value="1"/>
</dbReference>
<evidence type="ECO:0000256" key="1">
    <source>
        <dbReference type="ARBA" id="ARBA00023015"/>
    </source>
</evidence>
<dbReference type="InterPro" id="IPR018062">
    <property type="entry name" value="HTH_AraC-typ_CS"/>
</dbReference>
<evidence type="ECO:0000256" key="2">
    <source>
        <dbReference type="ARBA" id="ARBA00023125"/>
    </source>
</evidence>